<name>A0ABU3R342_9GAMM</name>
<sequence>MLETISQNIRSLGSVLGKTIANDKDQRWLDNIERVRLLAKDGVAHEEYAIEELKTLFQSCDEQDLLIYARAFSQFLNLANIAEQQHTTSEQGLAELDLPHPLESLQEQLSDTKPAAFLAAIKKLHIELVLTAHPTEVNRRTFIHKYHEIAEQLEQSGPELNGRIEELIEQAWNTNEIRPQRPTPLDESRWGLNAIRDSLWFAVPKFVRELDELCQQVTGQPLPLDATPITMASWMAGDRDGNPFVTAELSKKAILTARLLAAELYLIDFQNLYLELSMHKANDALIAADSNSIGPYRNLIKQTIGKLEHSIELLKNDQTDGVIASPQELLQPLYACRESLLEVGLNRAANSMLLDVIRKVHCFGISLVKLDVRQHSEFHDQTIAEIVESLGLGDYLSWNEEKRCQFLQQEINNPRPLLPKVKWTAQTQEVLDTYRFIAEQPKEVLGIYIISMASQQSDVLAVNLLMKATGITWDMPIAPLFETLDDLNNASKVMDLLLNNKDYVKRTEGAQHVMIGYSDSAKDAGVLAAAWAQYQAQEALVAVATKHKITLKLFHGRGGTIGRGGGPAHAAIASQPPGTLEGGLRVTEQGETIRFKFGLPNLAVRSLHLYASAILANLVKPQPAPKDSWRQLMDKMAKRSCEVYRDYVCEQEDFVKYFRQATPEQELSSLPLGSRPSKRKSDGGIESLRAIPWIFSWSQNRLVVPSWLGSGQTISEFNQTQGDVIKDMLDNWAYFRARISLTEMVYLKSDTDISKLYDQTLVDPELQPMGDSLRAQLTKDKAFSLQLLGQTETLETDQWNLTSFNLRKPYLLPLHLMQIEALKRLRKQPEHPVCEQLLMVSMTGIATGMRNTG</sequence>
<dbReference type="InterPro" id="IPR022805">
    <property type="entry name" value="PEP_COase_bac/pln-type"/>
</dbReference>
<accession>A0ABU3R342</accession>
<evidence type="ECO:0000256" key="11">
    <source>
        <dbReference type="PROSITE-ProRule" id="PRU10111"/>
    </source>
</evidence>
<dbReference type="RefSeq" id="WP_315947676.1">
    <property type="nucleotide sequence ID" value="NZ_JAWCUA010000010.1"/>
</dbReference>
<protein>
    <recommendedName>
        <fullName evidence="5 10">Phosphoenolpyruvate carboxylase</fullName>
        <shortName evidence="10">PEPC</shortName>
        <shortName evidence="10">PEPCase</shortName>
        <ecNumber evidence="4 10">4.1.1.31</ecNumber>
    </recommendedName>
</protein>
<comment type="cofactor">
    <cofactor evidence="1 10">
        <name>Mg(2+)</name>
        <dbReference type="ChEBI" id="CHEBI:18420"/>
    </cofactor>
</comment>
<dbReference type="NCBIfam" id="NF000584">
    <property type="entry name" value="PRK00009.1"/>
    <property type="match status" value="1"/>
</dbReference>
<evidence type="ECO:0000256" key="6">
    <source>
        <dbReference type="ARBA" id="ARBA00022842"/>
    </source>
</evidence>
<evidence type="ECO:0000256" key="12">
    <source>
        <dbReference type="PROSITE-ProRule" id="PRU10112"/>
    </source>
</evidence>
<dbReference type="Proteomes" id="UP001257914">
    <property type="component" value="Unassembled WGS sequence"/>
</dbReference>
<dbReference type="InterPro" id="IPR018129">
    <property type="entry name" value="PEP_COase_Lys_AS"/>
</dbReference>
<dbReference type="EC" id="4.1.1.31" evidence="4 10"/>
<comment type="similarity">
    <text evidence="3 10">Belongs to the PEPCase type 1 family.</text>
</comment>
<dbReference type="InterPro" id="IPR021135">
    <property type="entry name" value="PEP_COase"/>
</dbReference>
<dbReference type="EMBL" id="JAWCUA010000010">
    <property type="protein sequence ID" value="MDU0114078.1"/>
    <property type="molecule type" value="Genomic_DNA"/>
</dbReference>
<keyword evidence="7 10" id="KW-0456">Lyase</keyword>
<dbReference type="PROSITE" id="PS00781">
    <property type="entry name" value="PEPCASE_1"/>
    <property type="match status" value="1"/>
</dbReference>
<comment type="caution">
    <text evidence="13">The sequence shown here is derived from an EMBL/GenBank/DDBJ whole genome shotgun (WGS) entry which is preliminary data.</text>
</comment>
<evidence type="ECO:0000313" key="14">
    <source>
        <dbReference type="Proteomes" id="UP001257914"/>
    </source>
</evidence>
<organism evidence="13 14">
    <name type="scientific">Psychrosphaera aquimarina</name>
    <dbReference type="NCBI Taxonomy" id="2044854"/>
    <lineage>
        <taxon>Bacteria</taxon>
        <taxon>Pseudomonadati</taxon>
        <taxon>Pseudomonadota</taxon>
        <taxon>Gammaproteobacteria</taxon>
        <taxon>Alteromonadales</taxon>
        <taxon>Pseudoalteromonadaceae</taxon>
        <taxon>Psychrosphaera</taxon>
    </lineage>
</organism>
<dbReference type="InterPro" id="IPR033129">
    <property type="entry name" value="PEPCASE_His_AS"/>
</dbReference>
<keyword evidence="14" id="KW-1185">Reference proteome</keyword>
<comment type="function">
    <text evidence="2 10">Forms oxaloacetate, a four-carbon dicarboxylic acid source for the tricarboxylic acid cycle.</text>
</comment>
<evidence type="ECO:0000256" key="1">
    <source>
        <dbReference type="ARBA" id="ARBA00001946"/>
    </source>
</evidence>
<evidence type="ECO:0000256" key="8">
    <source>
        <dbReference type="ARBA" id="ARBA00023300"/>
    </source>
</evidence>
<dbReference type="SUPFAM" id="SSF51621">
    <property type="entry name" value="Phosphoenolpyruvate/pyruvate domain"/>
    <property type="match status" value="1"/>
</dbReference>
<dbReference type="GO" id="GO:0008964">
    <property type="term" value="F:phosphoenolpyruvate carboxylase activity"/>
    <property type="evidence" value="ECO:0007669"/>
    <property type="project" value="UniProtKB-EC"/>
</dbReference>
<evidence type="ECO:0000256" key="7">
    <source>
        <dbReference type="ARBA" id="ARBA00023239"/>
    </source>
</evidence>
<dbReference type="Gene3D" id="1.20.1440.90">
    <property type="entry name" value="Phosphoenolpyruvate/pyruvate domain"/>
    <property type="match status" value="1"/>
</dbReference>
<dbReference type="Pfam" id="PF00311">
    <property type="entry name" value="PEPcase"/>
    <property type="match status" value="1"/>
</dbReference>
<dbReference type="PROSITE" id="PS00393">
    <property type="entry name" value="PEPCASE_2"/>
    <property type="match status" value="1"/>
</dbReference>
<feature type="active site" evidence="10 11">
    <location>
        <position position="133"/>
    </location>
</feature>
<evidence type="ECO:0000256" key="5">
    <source>
        <dbReference type="ARBA" id="ARBA00022419"/>
    </source>
</evidence>
<dbReference type="PRINTS" id="PR00150">
    <property type="entry name" value="PEPCARBXLASE"/>
</dbReference>
<gene>
    <name evidence="10 13" type="primary">ppc</name>
    <name evidence="13" type="ORF">RT723_13975</name>
</gene>
<comment type="subunit">
    <text evidence="10">Homotetramer.</text>
</comment>
<feature type="active site" evidence="10 12">
    <location>
        <position position="522"/>
    </location>
</feature>
<keyword evidence="6 10" id="KW-0460">Magnesium</keyword>
<keyword evidence="8 10" id="KW-0120">Carbon dioxide fixation</keyword>
<dbReference type="PANTHER" id="PTHR30523:SF6">
    <property type="entry name" value="PHOSPHOENOLPYRUVATE CARBOXYLASE"/>
    <property type="match status" value="1"/>
</dbReference>
<dbReference type="InterPro" id="IPR015813">
    <property type="entry name" value="Pyrv/PenolPyrv_kinase-like_dom"/>
</dbReference>
<dbReference type="PANTHER" id="PTHR30523">
    <property type="entry name" value="PHOSPHOENOLPYRUVATE CARBOXYLASE"/>
    <property type="match status" value="1"/>
</dbReference>
<evidence type="ECO:0000313" key="13">
    <source>
        <dbReference type="EMBL" id="MDU0114078.1"/>
    </source>
</evidence>
<evidence type="ECO:0000256" key="3">
    <source>
        <dbReference type="ARBA" id="ARBA00008346"/>
    </source>
</evidence>
<reference evidence="13 14" key="1">
    <citation type="submission" date="2023-10" db="EMBL/GenBank/DDBJ databases">
        <title>Psychrosphaera aquimaarina strain SW33 isolated from seawater.</title>
        <authorList>
            <person name="Bayburt H."/>
            <person name="Kim J.M."/>
            <person name="Choi B.J."/>
            <person name="Jeon C.O."/>
        </authorList>
    </citation>
    <scope>NUCLEOTIDE SEQUENCE [LARGE SCALE GENOMIC DNA]</scope>
    <source>
        <strain evidence="13 14">KCTC 52743</strain>
    </source>
</reference>
<evidence type="ECO:0000256" key="2">
    <source>
        <dbReference type="ARBA" id="ARBA00003670"/>
    </source>
</evidence>
<proteinExistence type="inferred from homology"/>
<dbReference type="HAMAP" id="MF_00595">
    <property type="entry name" value="PEPcase_type1"/>
    <property type="match status" value="1"/>
</dbReference>
<comment type="catalytic activity">
    <reaction evidence="9 10">
        <text>oxaloacetate + phosphate = phosphoenolpyruvate + hydrogencarbonate</text>
        <dbReference type="Rhea" id="RHEA:28370"/>
        <dbReference type="ChEBI" id="CHEBI:16452"/>
        <dbReference type="ChEBI" id="CHEBI:17544"/>
        <dbReference type="ChEBI" id="CHEBI:43474"/>
        <dbReference type="ChEBI" id="CHEBI:58702"/>
        <dbReference type="EC" id="4.1.1.31"/>
    </reaction>
</comment>
<evidence type="ECO:0000256" key="4">
    <source>
        <dbReference type="ARBA" id="ARBA00012305"/>
    </source>
</evidence>
<evidence type="ECO:0000256" key="9">
    <source>
        <dbReference type="ARBA" id="ARBA00048995"/>
    </source>
</evidence>
<evidence type="ECO:0000256" key="10">
    <source>
        <dbReference type="HAMAP-Rule" id="MF_00595"/>
    </source>
</evidence>